<evidence type="ECO:0000313" key="3">
    <source>
        <dbReference type="EMBL" id="ENW03376.1"/>
    </source>
</evidence>
<evidence type="ECO:0000256" key="2">
    <source>
        <dbReference type="ARBA" id="ARBA00022679"/>
    </source>
</evidence>
<dbReference type="Pfam" id="PF00132">
    <property type="entry name" value="Hexapep"/>
    <property type="match status" value="1"/>
</dbReference>
<evidence type="ECO:0008006" key="5">
    <source>
        <dbReference type="Google" id="ProtNLM"/>
    </source>
</evidence>
<protein>
    <recommendedName>
        <fullName evidence="5">Maltose/galactoside acetyltransferase domain-containing protein</fullName>
    </recommendedName>
</protein>
<dbReference type="OrthoDB" id="9815592at2"/>
<gene>
    <name evidence="3" type="ORF">F934_02632</name>
</gene>
<proteinExistence type="inferred from homology"/>
<evidence type="ECO:0000313" key="4">
    <source>
        <dbReference type="Proteomes" id="UP000018417"/>
    </source>
</evidence>
<dbReference type="InterPro" id="IPR011004">
    <property type="entry name" value="Trimer_LpxA-like_sf"/>
</dbReference>
<accession>N9FEQ7</accession>
<dbReference type="PANTHER" id="PTHR23416:SF23">
    <property type="entry name" value="ACETYLTRANSFERASE C18B11.09C-RELATED"/>
    <property type="match status" value="1"/>
</dbReference>
<evidence type="ECO:0000256" key="1">
    <source>
        <dbReference type="ARBA" id="ARBA00007274"/>
    </source>
</evidence>
<sequence>MITLLKKMIATLHFYSSKAWVKLLIFCYGAMFQKIGKNVIFNPVNSIFTYANIQLGNHIFIGGKAWFSGEINIGNYVMFGPGVTILGGDHEYKNLEKPMFFVKDNAGRSSAVHIEDDVWVGANVTILKGVRIKRGAIVAAGSLVNKDVEAFEIVGGVPAKVLTQRFNAEDKQIYLTNIMNWEQKNER</sequence>
<dbReference type="GO" id="GO:0008374">
    <property type="term" value="F:O-acyltransferase activity"/>
    <property type="evidence" value="ECO:0007669"/>
    <property type="project" value="TreeGrafter"/>
</dbReference>
<reference evidence="3 4" key="1">
    <citation type="submission" date="2013-02" db="EMBL/GenBank/DDBJ databases">
        <title>The Genome Sequence of Acinetobacter beijerinckii ANC 3835.</title>
        <authorList>
            <consortium name="The Broad Institute Genome Sequencing Platform"/>
            <consortium name="The Broad Institute Genome Sequencing Center for Infectious Disease"/>
            <person name="Cerqueira G."/>
            <person name="Feldgarden M."/>
            <person name="Courvalin P."/>
            <person name="Perichon B."/>
            <person name="Grillot-Courvalin C."/>
            <person name="Clermont D."/>
            <person name="Rocha E."/>
            <person name="Yoon E.-J."/>
            <person name="Nemec A."/>
            <person name="Walker B."/>
            <person name="Young S.K."/>
            <person name="Zeng Q."/>
            <person name="Gargeya S."/>
            <person name="Fitzgerald M."/>
            <person name="Haas B."/>
            <person name="Abouelleil A."/>
            <person name="Alvarado L."/>
            <person name="Arachchi H.M."/>
            <person name="Berlin A.M."/>
            <person name="Chapman S.B."/>
            <person name="Dewar J."/>
            <person name="Goldberg J."/>
            <person name="Griggs A."/>
            <person name="Gujja S."/>
            <person name="Hansen M."/>
            <person name="Howarth C."/>
            <person name="Imamovic A."/>
            <person name="Larimer J."/>
            <person name="McCowan C."/>
            <person name="Murphy C."/>
            <person name="Neiman D."/>
            <person name="Pearson M."/>
            <person name="Priest M."/>
            <person name="Roberts A."/>
            <person name="Saif S."/>
            <person name="Shea T."/>
            <person name="Sisk P."/>
            <person name="Sykes S."/>
            <person name="Wortman J."/>
            <person name="Nusbaum C."/>
            <person name="Birren B."/>
        </authorList>
    </citation>
    <scope>NUCLEOTIDE SEQUENCE [LARGE SCALE GENOMIC DNA]</scope>
    <source>
        <strain evidence="3 4">ANC 3835</strain>
    </source>
</reference>
<comment type="caution">
    <text evidence="3">The sequence shown here is derived from an EMBL/GenBank/DDBJ whole genome shotgun (WGS) entry which is preliminary data.</text>
</comment>
<name>N9FEQ7_9GAMM</name>
<dbReference type="PANTHER" id="PTHR23416">
    <property type="entry name" value="SIALIC ACID SYNTHASE-RELATED"/>
    <property type="match status" value="1"/>
</dbReference>
<dbReference type="RefSeq" id="WP_005055475.1">
    <property type="nucleotide sequence ID" value="NZ_KB849760.1"/>
</dbReference>
<dbReference type="InterPro" id="IPR001451">
    <property type="entry name" value="Hexapep"/>
</dbReference>
<dbReference type="Gene3D" id="2.160.10.10">
    <property type="entry name" value="Hexapeptide repeat proteins"/>
    <property type="match status" value="1"/>
</dbReference>
<organism evidence="3 4">
    <name type="scientific">Acinetobacter beijerinckii ANC 3835</name>
    <dbReference type="NCBI Taxonomy" id="1217649"/>
    <lineage>
        <taxon>Bacteria</taxon>
        <taxon>Pseudomonadati</taxon>
        <taxon>Pseudomonadota</taxon>
        <taxon>Gammaproteobacteria</taxon>
        <taxon>Moraxellales</taxon>
        <taxon>Moraxellaceae</taxon>
        <taxon>Acinetobacter</taxon>
    </lineage>
</organism>
<dbReference type="HOGENOM" id="CLU_051638_7_3_6"/>
<dbReference type="CDD" id="cd04647">
    <property type="entry name" value="LbH_MAT_like"/>
    <property type="match status" value="1"/>
</dbReference>
<dbReference type="GO" id="GO:0005829">
    <property type="term" value="C:cytosol"/>
    <property type="evidence" value="ECO:0007669"/>
    <property type="project" value="TreeGrafter"/>
</dbReference>
<dbReference type="Proteomes" id="UP000018417">
    <property type="component" value="Unassembled WGS sequence"/>
</dbReference>
<dbReference type="InterPro" id="IPR051159">
    <property type="entry name" value="Hexapeptide_acetyltransf"/>
</dbReference>
<dbReference type="PATRIC" id="fig|1217649.3.peg.2558"/>
<dbReference type="SUPFAM" id="SSF51161">
    <property type="entry name" value="Trimeric LpxA-like enzymes"/>
    <property type="match status" value="1"/>
</dbReference>
<dbReference type="AlphaFoldDB" id="N9FEQ7"/>
<keyword evidence="2" id="KW-0808">Transferase</keyword>
<dbReference type="EMBL" id="APQK01000014">
    <property type="protein sequence ID" value="ENW03376.1"/>
    <property type="molecule type" value="Genomic_DNA"/>
</dbReference>
<comment type="similarity">
    <text evidence="1">Belongs to the transferase hexapeptide repeat family.</text>
</comment>